<feature type="transmembrane region" description="Helical" evidence="1">
    <location>
        <begin position="369"/>
        <end position="390"/>
    </location>
</feature>
<reference evidence="2" key="1">
    <citation type="journal article" date="2019" name="Environ. Microbiol.">
        <title>Fungal ecological strategies reflected in gene transcription - a case study of two litter decomposers.</title>
        <authorList>
            <person name="Barbi F."/>
            <person name="Kohler A."/>
            <person name="Barry K."/>
            <person name="Baskaran P."/>
            <person name="Daum C."/>
            <person name="Fauchery L."/>
            <person name="Ihrmark K."/>
            <person name="Kuo A."/>
            <person name="LaButti K."/>
            <person name="Lipzen A."/>
            <person name="Morin E."/>
            <person name="Grigoriev I.V."/>
            <person name="Henrissat B."/>
            <person name="Lindahl B."/>
            <person name="Martin F."/>
        </authorList>
    </citation>
    <scope>NUCLEOTIDE SEQUENCE</scope>
    <source>
        <strain evidence="2">JB14</strain>
    </source>
</reference>
<keyword evidence="1" id="KW-0472">Membrane</keyword>
<sequence length="483" mass="52362">MGNIQSSKKERAAEVRDVHMKQDKFRLSSIKAYTMHTGINLNPVPLPDPPPGAALLGSQSKPLPRLVPAGAGLNLLASFAWGFFHFSTGQLERPVSFPPVFETFFAGPIASGLGIFSAACFRVAIQQRAGYDLYGRLTGEPGIDIDMPGDGVLIKNIISTVEGAKGHMNNHNAGFFLWLQITVLDALAKAAWNNMLRSSTRTSAPLEQMAWSLLLAILHIPYLNFARLADAVRPKTDWAWFVQQETIAIFMANAKSLRQYTNGTCFGTFQEEFHRCRVFLLETRLYHVELVTDRGAGAFPDLDRAYGSQLTKSKEVIAMADLPPSVNHAKGSVYAASLGGVADLEISSSTDLPKPKSGELWGGTGMQSVLIHHIVSGALLGISLTCGILNLQPNIKNDSLAIFVSVLHRIAAPLAAATVLWSSTHSLTRISGRLLHNKICQHGIHLLELLSISAGSEGVYTSTTYRTAKGAALCIFLYALNIL</sequence>
<accession>A0A6A4H3N6</accession>
<evidence type="ECO:0000313" key="2">
    <source>
        <dbReference type="EMBL" id="KAE9392298.1"/>
    </source>
</evidence>
<dbReference type="Proteomes" id="UP000799118">
    <property type="component" value="Unassembled WGS sequence"/>
</dbReference>
<protein>
    <submittedName>
        <fullName evidence="2">Uncharacterized protein</fullName>
    </submittedName>
</protein>
<dbReference type="AlphaFoldDB" id="A0A6A4H3N6"/>
<feature type="transmembrane region" description="Helical" evidence="1">
    <location>
        <begin position="104"/>
        <end position="125"/>
    </location>
</feature>
<keyword evidence="3" id="KW-1185">Reference proteome</keyword>
<evidence type="ECO:0000256" key="1">
    <source>
        <dbReference type="SAM" id="Phobius"/>
    </source>
</evidence>
<evidence type="ECO:0000313" key="3">
    <source>
        <dbReference type="Proteomes" id="UP000799118"/>
    </source>
</evidence>
<feature type="transmembrane region" description="Helical" evidence="1">
    <location>
        <begin position="402"/>
        <end position="421"/>
    </location>
</feature>
<feature type="transmembrane region" description="Helical" evidence="1">
    <location>
        <begin position="66"/>
        <end position="84"/>
    </location>
</feature>
<organism evidence="2 3">
    <name type="scientific">Gymnopus androsaceus JB14</name>
    <dbReference type="NCBI Taxonomy" id="1447944"/>
    <lineage>
        <taxon>Eukaryota</taxon>
        <taxon>Fungi</taxon>
        <taxon>Dikarya</taxon>
        <taxon>Basidiomycota</taxon>
        <taxon>Agaricomycotina</taxon>
        <taxon>Agaricomycetes</taxon>
        <taxon>Agaricomycetidae</taxon>
        <taxon>Agaricales</taxon>
        <taxon>Marasmiineae</taxon>
        <taxon>Omphalotaceae</taxon>
        <taxon>Gymnopus</taxon>
    </lineage>
</organism>
<name>A0A6A4H3N6_9AGAR</name>
<keyword evidence="1" id="KW-0812">Transmembrane</keyword>
<proteinExistence type="predicted"/>
<keyword evidence="1" id="KW-1133">Transmembrane helix</keyword>
<dbReference type="EMBL" id="ML769599">
    <property type="protein sequence ID" value="KAE9392298.1"/>
    <property type="molecule type" value="Genomic_DNA"/>
</dbReference>
<gene>
    <name evidence="2" type="ORF">BT96DRAFT_1023625</name>
</gene>